<evidence type="ECO:0000313" key="2">
    <source>
        <dbReference type="EMBL" id="OIQ89237.1"/>
    </source>
</evidence>
<dbReference type="Pfam" id="PF08668">
    <property type="entry name" value="HDOD"/>
    <property type="match status" value="1"/>
</dbReference>
<dbReference type="PANTHER" id="PTHR33525:SF3">
    <property type="entry name" value="RIBONUCLEASE Y"/>
    <property type="match status" value="1"/>
</dbReference>
<dbReference type="PROSITE" id="PS51833">
    <property type="entry name" value="HDOD"/>
    <property type="match status" value="1"/>
</dbReference>
<dbReference type="AlphaFoldDB" id="A0A1J5RM76"/>
<dbReference type="InterPro" id="IPR013976">
    <property type="entry name" value="HDOD"/>
</dbReference>
<accession>A0A1J5RM76</accession>
<protein>
    <submittedName>
        <fullName evidence="2">HDOD domain protein</fullName>
    </submittedName>
</protein>
<dbReference type="SUPFAM" id="SSF109604">
    <property type="entry name" value="HD-domain/PDEase-like"/>
    <property type="match status" value="1"/>
</dbReference>
<dbReference type="PANTHER" id="PTHR33525">
    <property type="match status" value="1"/>
</dbReference>
<sequence>MDRCEALQTIAEEASRGELSFPTNVAVALGVQRALGDPDCHLEAAARLVQTEPLLSARVVALANSVAFNRSGRPITDVRIATSRLGFRMIRALAAAVVTRQLAGISTDPAHRLLADRLWAHTAHVAALAHVLSRRVTRQDPETAMFAGIVHEVGGFYLLSRVKDFPCLFDGRAGVAIEAAEGWAEIGRAVLMVLSVPQAVVAAIEGIWAGLPVLPPASLGDTLLLADRLSPIQSPLQPAVDRDAAPEAIDLVIGQETLAGILEDSAEEVASMIVALSY</sequence>
<dbReference type="InterPro" id="IPR052340">
    <property type="entry name" value="RNase_Y/CdgJ"/>
</dbReference>
<reference evidence="2" key="1">
    <citation type="submission" date="2016-10" db="EMBL/GenBank/DDBJ databases">
        <title>Sequence of Gallionella enrichment culture.</title>
        <authorList>
            <person name="Poehlein A."/>
            <person name="Muehling M."/>
            <person name="Daniel R."/>
        </authorList>
    </citation>
    <scope>NUCLEOTIDE SEQUENCE</scope>
</reference>
<comment type="caution">
    <text evidence="2">The sequence shown here is derived from an EMBL/GenBank/DDBJ whole genome shotgun (WGS) entry which is preliminary data.</text>
</comment>
<organism evidence="2">
    <name type="scientific">mine drainage metagenome</name>
    <dbReference type="NCBI Taxonomy" id="410659"/>
    <lineage>
        <taxon>unclassified sequences</taxon>
        <taxon>metagenomes</taxon>
        <taxon>ecological metagenomes</taxon>
    </lineage>
</organism>
<proteinExistence type="predicted"/>
<evidence type="ECO:0000259" key="1">
    <source>
        <dbReference type="PROSITE" id="PS51833"/>
    </source>
</evidence>
<name>A0A1J5RM76_9ZZZZ</name>
<feature type="domain" description="HDOD" evidence="1">
    <location>
        <begin position="21"/>
        <end position="210"/>
    </location>
</feature>
<dbReference type="Gene3D" id="1.10.3210.10">
    <property type="entry name" value="Hypothetical protein af1432"/>
    <property type="match status" value="1"/>
</dbReference>
<dbReference type="EMBL" id="MLJW01000338">
    <property type="protein sequence ID" value="OIQ89237.1"/>
    <property type="molecule type" value="Genomic_DNA"/>
</dbReference>
<gene>
    <name evidence="2" type="ORF">GALL_288910</name>
</gene>